<keyword evidence="3 10" id="KW-0378">Hydrolase</keyword>
<keyword evidence="13" id="KW-1185">Reference proteome</keyword>
<dbReference type="PANTHER" id="PTHR33753">
    <property type="entry name" value="1,4-BETA-D-GLUCAN CELLOBIOHYDROLASE B"/>
    <property type="match status" value="1"/>
</dbReference>
<dbReference type="OrthoDB" id="412382at2759"/>
<dbReference type="GO" id="GO:0008810">
    <property type="term" value="F:cellulase activity"/>
    <property type="evidence" value="ECO:0007669"/>
    <property type="project" value="UniProtKB-EC"/>
</dbReference>
<dbReference type="InterPro" id="IPR013320">
    <property type="entry name" value="ConA-like_dom_sf"/>
</dbReference>
<evidence type="ECO:0000313" key="12">
    <source>
        <dbReference type="EMBL" id="KKA22296.1"/>
    </source>
</evidence>
<evidence type="ECO:0000256" key="3">
    <source>
        <dbReference type="ARBA" id="ARBA00022801"/>
    </source>
</evidence>
<evidence type="ECO:0000256" key="5">
    <source>
        <dbReference type="ARBA" id="ARBA00023180"/>
    </source>
</evidence>
<keyword evidence="7 10" id="KW-0326">Glycosidase</keyword>
<evidence type="ECO:0000256" key="8">
    <source>
        <dbReference type="ARBA" id="ARBA00023326"/>
    </source>
</evidence>
<sequence>MDRILALILVPLATVTAQQIGTIPEVHPKLPTWKCTTEGGCVQQNTSVVLEYLSHPIHEVGNSDVSCVVSGGLNQSLCPNEEECSKNCVVEGANYTSSGVHTDGDALTLNQYVTNGDQVVTASPRVYLLASDDEDGNYSMLQLLGQELSFDVDVSKLVCGMNGALYLSEMDASGGRNSLNPAGAQYGSGYCDAQCGVQPFINGTVNTGSLGACCNEMDIWEANALATALTPHPCSVTSIYACSGAECGSNGVCDKPGCGYNPYALGDHNYYGPGKTVDTSRPFTVVTQFLTNDNTTTGTLTEIRRLYVQDGNVIGPSPSDSVSSITDSFCSTVDSYFEPLGGLKEMGEALGRGMVLVFSIWNDPGQFMNWLDSGNAGPCNSTEGNPATIEAQHPDTAVTFSNIRWGDIGSTFQS</sequence>
<feature type="signal peptide" evidence="11">
    <location>
        <begin position="1"/>
        <end position="17"/>
    </location>
</feature>
<evidence type="ECO:0000256" key="4">
    <source>
        <dbReference type="ARBA" id="ARBA00023001"/>
    </source>
</evidence>
<dbReference type="GO" id="GO:0030245">
    <property type="term" value="P:cellulose catabolic process"/>
    <property type="evidence" value="ECO:0007669"/>
    <property type="project" value="UniProtKB-KW"/>
</dbReference>
<dbReference type="STRING" id="1408163.A0A0F4YWT0"/>
<dbReference type="RefSeq" id="XP_013328908.1">
    <property type="nucleotide sequence ID" value="XM_013473454.1"/>
</dbReference>
<dbReference type="InterPro" id="IPR037019">
    <property type="entry name" value="Glyco_hydro_7_sf"/>
</dbReference>
<evidence type="ECO:0000256" key="6">
    <source>
        <dbReference type="ARBA" id="ARBA00023277"/>
    </source>
</evidence>
<evidence type="ECO:0000256" key="10">
    <source>
        <dbReference type="RuleBase" id="RU361164"/>
    </source>
</evidence>
<keyword evidence="4 10" id="KW-0136">Cellulose degradation</keyword>
<feature type="chain" id="PRO_5002482250" description="Glucanase" evidence="11">
    <location>
        <begin position="18"/>
        <end position="414"/>
    </location>
</feature>
<evidence type="ECO:0000256" key="7">
    <source>
        <dbReference type="ARBA" id="ARBA00023295"/>
    </source>
</evidence>
<dbReference type="PRINTS" id="PR00734">
    <property type="entry name" value="GLHYDRLASE7"/>
</dbReference>
<organism evidence="12 13">
    <name type="scientific">Rasamsonia emersonii (strain ATCC 16479 / CBS 393.64 / IMI 116815)</name>
    <dbReference type="NCBI Taxonomy" id="1408163"/>
    <lineage>
        <taxon>Eukaryota</taxon>
        <taxon>Fungi</taxon>
        <taxon>Dikarya</taxon>
        <taxon>Ascomycota</taxon>
        <taxon>Pezizomycotina</taxon>
        <taxon>Eurotiomycetes</taxon>
        <taxon>Eurotiomycetidae</taxon>
        <taxon>Eurotiales</taxon>
        <taxon>Trichocomaceae</taxon>
        <taxon>Rasamsonia</taxon>
    </lineage>
</organism>
<comment type="function">
    <text evidence="9">Has endoglucanase activity on substrates containing beta-1,4 glycosidic bonds, like in carboxymethylcellulose (CMC), hydroxyethylcellulose (HEC) and beta-glucan. Involved in the degradation of complex natural cellulosic substrates.</text>
</comment>
<evidence type="ECO:0000256" key="2">
    <source>
        <dbReference type="ARBA" id="ARBA00006044"/>
    </source>
</evidence>
<dbReference type="GeneID" id="25315975"/>
<dbReference type="Proteomes" id="UP000053958">
    <property type="component" value="Unassembled WGS sequence"/>
</dbReference>
<keyword evidence="8 10" id="KW-0624">Polysaccharide degradation</keyword>
<gene>
    <name evidence="12" type="ORF">T310_3626</name>
</gene>
<protein>
    <recommendedName>
        <fullName evidence="10">Glucanase</fullName>
        <ecNumber evidence="10">3.2.1.-</ecNumber>
    </recommendedName>
</protein>
<dbReference type="InterPro" id="IPR001722">
    <property type="entry name" value="Glyco_hydro_7"/>
</dbReference>
<keyword evidence="11" id="KW-0732">Signal</keyword>
<evidence type="ECO:0000256" key="9">
    <source>
        <dbReference type="ARBA" id="ARBA00025192"/>
    </source>
</evidence>
<name>A0A0F4YWT0_RASE3</name>
<comment type="catalytic activity">
    <reaction evidence="1">
        <text>Endohydrolysis of (1-&gt;4)-beta-D-glucosidic linkages in cellulose, lichenin and cereal beta-D-glucans.</text>
        <dbReference type="EC" id="3.2.1.4"/>
    </reaction>
</comment>
<dbReference type="EMBL" id="LASV01000144">
    <property type="protein sequence ID" value="KKA22296.1"/>
    <property type="molecule type" value="Genomic_DNA"/>
</dbReference>
<proteinExistence type="inferred from homology"/>
<comment type="caution">
    <text evidence="12">The sequence shown here is derived from an EMBL/GenBank/DDBJ whole genome shotgun (WGS) entry which is preliminary data.</text>
</comment>
<dbReference type="AlphaFoldDB" id="A0A0F4YWT0"/>
<dbReference type="CDD" id="cd07999">
    <property type="entry name" value="GH7_CBH_EG"/>
    <property type="match status" value="1"/>
</dbReference>
<dbReference type="SMR" id="A0A0F4YWT0"/>
<accession>A0A0F4YWT0</accession>
<evidence type="ECO:0000256" key="11">
    <source>
        <dbReference type="SAM" id="SignalP"/>
    </source>
</evidence>
<keyword evidence="5" id="KW-0325">Glycoprotein</keyword>
<evidence type="ECO:0000256" key="1">
    <source>
        <dbReference type="ARBA" id="ARBA00000966"/>
    </source>
</evidence>
<reference evidence="12 13" key="1">
    <citation type="submission" date="2015-04" db="EMBL/GenBank/DDBJ databases">
        <authorList>
            <person name="Heijne W.H."/>
            <person name="Fedorova N.D."/>
            <person name="Nierman W.C."/>
            <person name="Vollebregt A.W."/>
            <person name="Zhao Z."/>
            <person name="Wu L."/>
            <person name="Kumar M."/>
            <person name="Stam H."/>
            <person name="van den Berg M.A."/>
            <person name="Pel H.J."/>
        </authorList>
    </citation>
    <scope>NUCLEOTIDE SEQUENCE [LARGE SCALE GENOMIC DNA]</scope>
    <source>
        <strain evidence="12 13">CBS 393.64</strain>
    </source>
</reference>
<dbReference type="Pfam" id="PF00840">
    <property type="entry name" value="Glyco_hydro_7"/>
    <property type="match status" value="1"/>
</dbReference>
<dbReference type="EC" id="3.2.1.-" evidence="10"/>
<evidence type="ECO:0000313" key="13">
    <source>
        <dbReference type="Proteomes" id="UP000053958"/>
    </source>
</evidence>
<keyword evidence="6" id="KW-0119">Carbohydrate metabolism</keyword>
<comment type="similarity">
    <text evidence="2 10">Belongs to the glycosyl hydrolase 7 (cellulase C) family.</text>
</comment>
<dbReference type="Gene3D" id="2.70.100.10">
    <property type="entry name" value="Glycoside hydrolase, family 7, domain"/>
    <property type="match status" value="1"/>
</dbReference>
<dbReference type="PANTHER" id="PTHR33753:SF1">
    <property type="entry name" value="ENDO-BETA-1,4-GLUCANASE CELB"/>
    <property type="match status" value="1"/>
</dbReference>
<dbReference type="SUPFAM" id="SSF49899">
    <property type="entry name" value="Concanavalin A-like lectins/glucanases"/>
    <property type="match status" value="1"/>
</dbReference>